<dbReference type="Pfam" id="PF18922">
    <property type="entry name" value="DUF5672"/>
    <property type="match status" value="1"/>
</dbReference>
<comment type="caution">
    <text evidence="2">The sequence shown here is derived from an EMBL/GenBank/DDBJ whole genome shotgun (WGS) entry which is preliminary data.</text>
</comment>
<name>A0A1G2T8J7_9BACT</name>
<protein>
    <recommendedName>
        <fullName evidence="1">DUF5672 domain-containing protein</fullName>
    </recommendedName>
</protein>
<dbReference type="AlphaFoldDB" id="A0A1G2T8J7"/>
<sequence>MKIQLNNVTLLGIDCINPSRLQKVMDLCEEKIAFAESKILSSDYIDDIRLVKINKISSYEDFSKFCLSDLKKYVDTEFVLLVQWDGFILNPDSWTNDFLDYDYIGSPWVVKDWSINDFDFPEELRGQLVVGNGGFCIRSKKFLGVSSMLYNDGYIKRFHPEDIALSVWYRQIFENKGIKFAPTELAKKFSIEGGDYTYTNQFGFHGFYTNIDKWIELHPDYSDEYVLVKNKPRSTWKPPKINIT</sequence>
<reference evidence="2 3" key="1">
    <citation type="journal article" date="2016" name="Nat. Commun.">
        <title>Thousands of microbial genomes shed light on interconnected biogeochemical processes in an aquifer system.</title>
        <authorList>
            <person name="Anantharaman K."/>
            <person name="Brown C.T."/>
            <person name="Hug L.A."/>
            <person name="Sharon I."/>
            <person name="Castelle C.J."/>
            <person name="Probst A.J."/>
            <person name="Thomas B.C."/>
            <person name="Singh A."/>
            <person name="Wilkins M.J."/>
            <person name="Karaoz U."/>
            <person name="Brodie E.L."/>
            <person name="Williams K.H."/>
            <person name="Hubbard S.S."/>
            <person name="Banfield J.F."/>
        </authorList>
    </citation>
    <scope>NUCLEOTIDE SEQUENCE [LARGE SCALE GENOMIC DNA]</scope>
</reference>
<gene>
    <name evidence="2" type="ORF">A2W58_01615</name>
</gene>
<evidence type="ECO:0000259" key="1">
    <source>
        <dbReference type="Pfam" id="PF18922"/>
    </source>
</evidence>
<accession>A0A1G2T8J7</accession>
<dbReference type="InterPro" id="IPR043729">
    <property type="entry name" value="DUF5672"/>
</dbReference>
<organism evidence="2 3">
    <name type="scientific">Candidatus Zambryskibacteria bacterium RIFCSPHIGHO2_02_38_10.5</name>
    <dbReference type="NCBI Taxonomy" id="1802742"/>
    <lineage>
        <taxon>Bacteria</taxon>
        <taxon>Candidatus Zambryskiibacteriota</taxon>
    </lineage>
</organism>
<feature type="domain" description="DUF5672" evidence="1">
    <location>
        <begin position="51"/>
        <end position="194"/>
    </location>
</feature>
<dbReference type="Proteomes" id="UP000179264">
    <property type="component" value="Unassembled WGS sequence"/>
</dbReference>
<evidence type="ECO:0000313" key="3">
    <source>
        <dbReference type="Proteomes" id="UP000179264"/>
    </source>
</evidence>
<evidence type="ECO:0000313" key="2">
    <source>
        <dbReference type="EMBL" id="OHA93605.1"/>
    </source>
</evidence>
<proteinExistence type="predicted"/>
<dbReference type="EMBL" id="MHVL01000016">
    <property type="protein sequence ID" value="OHA93605.1"/>
    <property type="molecule type" value="Genomic_DNA"/>
</dbReference>